<dbReference type="EMBL" id="KL367513">
    <property type="protein sequence ID" value="KFD67604.1"/>
    <property type="molecule type" value="Genomic_DNA"/>
</dbReference>
<proteinExistence type="predicted"/>
<gene>
    <name evidence="1" type="ORF">M514_20281</name>
</gene>
<dbReference type="Proteomes" id="UP000030758">
    <property type="component" value="Unassembled WGS sequence"/>
</dbReference>
<protein>
    <submittedName>
        <fullName evidence="1">Uncharacterized protein</fullName>
    </submittedName>
</protein>
<evidence type="ECO:0000313" key="1">
    <source>
        <dbReference type="EMBL" id="KFD67604.1"/>
    </source>
</evidence>
<dbReference type="AlphaFoldDB" id="A0A085NDQ8"/>
<name>A0A085NDQ8_9BILA</name>
<sequence>MKFLPVDFKMLQKLCCGTKATLRILPSCRTSLVSHIIDQTWKPDPTGFFHLDSFSPDDRAHSRLRFYLTNGGGAK</sequence>
<reference evidence="1" key="1">
    <citation type="journal article" date="2014" name="Nat. Genet.">
        <title>Genome and transcriptome of the porcine whipworm Trichuris suis.</title>
        <authorList>
            <person name="Jex A.R."/>
            <person name="Nejsum P."/>
            <person name="Schwarz E.M."/>
            <person name="Hu L."/>
            <person name="Young N.D."/>
            <person name="Hall R.S."/>
            <person name="Korhonen P.K."/>
            <person name="Liao S."/>
            <person name="Thamsborg S."/>
            <person name="Xia J."/>
            <person name="Xu P."/>
            <person name="Wang S."/>
            <person name="Scheerlinck J.P."/>
            <person name="Hofmann A."/>
            <person name="Sternberg P.W."/>
            <person name="Wang J."/>
            <person name="Gasser R.B."/>
        </authorList>
    </citation>
    <scope>NUCLEOTIDE SEQUENCE [LARGE SCALE GENOMIC DNA]</scope>
    <source>
        <strain evidence="1">DCEP-RM93F</strain>
    </source>
</reference>
<organism evidence="1">
    <name type="scientific">Trichuris suis</name>
    <name type="common">pig whipworm</name>
    <dbReference type="NCBI Taxonomy" id="68888"/>
    <lineage>
        <taxon>Eukaryota</taxon>
        <taxon>Metazoa</taxon>
        <taxon>Ecdysozoa</taxon>
        <taxon>Nematoda</taxon>
        <taxon>Enoplea</taxon>
        <taxon>Dorylaimia</taxon>
        <taxon>Trichinellida</taxon>
        <taxon>Trichuridae</taxon>
        <taxon>Trichuris</taxon>
    </lineage>
</organism>
<accession>A0A085NDQ8</accession>